<comment type="caution">
    <text evidence="5">The sequence shown here is derived from an EMBL/GenBank/DDBJ whole genome shotgun (WGS) entry which is preliminary data.</text>
</comment>
<evidence type="ECO:0000259" key="3">
    <source>
        <dbReference type="Pfam" id="PF07705"/>
    </source>
</evidence>
<gene>
    <name evidence="5" type="ORF">KIY12_01005</name>
</gene>
<dbReference type="Pfam" id="PF07705">
    <property type="entry name" value="CARDB"/>
    <property type="match status" value="1"/>
</dbReference>
<dbReference type="Gene3D" id="2.60.40.10">
    <property type="entry name" value="Immunoglobulins"/>
    <property type="match status" value="4"/>
</dbReference>
<feature type="compositionally biased region" description="Pro residues" evidence="1">
    <location>
        <begin position="1329"/>
        <end position="1347"/>
    </location>
</feature>
<feature type="domain" description="Zinc-ribbon" evidence="4">
    <location>
        <begin position="1298"/>
        <end position="1319"/>
    </location>
</feature>
<dbReference type="Pfam" id="PF13240">
    <property type="entry name" value="Zn_Ribbon_1"/>
    <property type="match status" value="1"/>
</dbReference>
<feature type="non-terminal residue" evidence="5">
    <location>
        <position position="1"/>
    </location>
</feature>
<reference evidence="5" key="1">
    <citation type="submission" date="2021-05" db="EMBL/GenBank/DDBJ databases">
        <title>Genomic insights into ecological role and evolution of a novel Thermoplasmata order Candidatus Sysuiplasmatales.</title>
        <authorList>
            <person name="Yuan Y."/>
        </authorList>
    </citation>
    <scope>NUCLEOTIDE SEQUENCE</scope>
    <source>
        <strain evidence="5">TUT19-bin139</strain>
    </source>
</reference>
<dbReference type="Proteomes" id="UP000750197">
    <property type="component" value="Unassembled WGS sequence"/>
</dbReference>
<evidence type="ECO:0000313" key="6">
    <source>
        <dbReference type="Proteomes" id="UP000750197"/>
    </source>
</evidence>
<accession>A0A8J8CC49</accession>
<dbReference type="InterPro" id="IPR026870">
    <property type="entry name" value="Zinc_ribbon_dom"/>
</dbReference>
<evidence type="ECO:0000313" key="5">
    <source>
        <dbReference type="EMBL" id="MBX8643299.1"/>
    </source>
</evidence>
<evidence type="ECO:0000256" key="2">
    <source>
        <dbReference type="SAM" id="Phobius"/>
    </source>
</evidence>
<keyword evidence="2" id="KW-0812">Transmembrane</keyword>
<feature type="region of interest" description="Disordered" evidence="1">
    <location>
        <begin position="1324"/>
        <end position="1398"/>
    </location>
</feature>
<evidence type="ECO:0008006" key="7">
    <source>
        <dbReference type="Google" id="ProtNLM"/>
    </source>
</evidence>
<feature type="transmembrane region" description="Helical" evidence="2">
    <location>
        <begin position="1143"/>
        <end position="1165"/>
    </location>
</feature>
<name>A0A8J8CC49_9ARCH</name>
<sequence length="1398" mass="149389">LNTAGSAGLNFLDSNTSDYYNISIGDVMQTYGMNVSLGVTMNTMLKSAMLYVWSESALTQKVLIGQIGESVSNYVQISVSEDGTAGQYSANLFSSGITNLSELSKLVVYISNVGGSGVISLKDMRVVAQTLPQVDLYRFADVTVYSSQNLPVNNSRLSFKYSGSTPTNISAGSPAGYFVSPLNAYQIIPPSSVLAYLGKTASNFNITNSFGNAVVPLLTDVIDYSTYPNSMFIGNYTMTVAYNGSNYGFSLSFSPYPNITEQSQTLYDNVTIPVTVPLPLILVGRPYVTPSFLYQDQSGQVSFNITDDAQTGINSLPVNISDGASGSLISSRIIMISLSPMEKLTLSVNMLFSSPGSNSITVTANPNKTVPESSYSGDFNSTLFYVEPNLPELVVSSSGITFNPSPAFSGKPVKITATIQNSLGRAGVTNLSVGFYYGNPLSGGSLIGMSTVNVSAGGFNTTSITWVPTTIGTVPIYVYIDPSQNVQQYSTAGNLNFSVLQIYLSVGQQDLVVNDSNSGPSTPFSIISSINISSNVVVTQNGNLLISNGGINFIESANGEYSFLVNESGKTVIDNSLITSNYLVNMYVFGNAQLFLINSVLGPNVDLITGGNAAVWINGSTVQGNMVTAAFSNAAVYSFNSVFSNPISVGYTEIAKLYNISAPSVSAQSKAVAYIYRWLSVDVFGQSGTPIGGATVSLYTFSNLTEPHGSLFAVATSNGSGIAIFAGLSDIISSSGDLYRGDYVVNTSYVDAGTWWAPNETVSLAHYSVPLLQQNSAVRTTLFIRLPDLAISSSDIAFNPQQVVEDSPVNITALVYNIGYAPVVNNFTVEFNVTGQGYSTTIDATAVVSSPFNPSYSVPMPVTAEWDVPMVYGNMTVSVNVNPANATGVRSVSEISYTNNIAETSIYVYSLPLLAPASMTVSGSMQEETNITFNVTVVNNGGIDAYNVPVSILEGPSAGNITTAVANTTVYEIPSSRLVHVTLQWTLPALPNGVKSETMLFLAVVNGNRTVKESSYSQDILSAPVSVNVTVAKVSASVIISSSAVKAGTYLVITVTVTSQVTHKPMSNFPVTIELFNIRGIEQVSSTYSGTTNSNGILVARIFLPPSQQQGAYHFEVFTSGEFVSSSPSFNVISAQPTTGIPLLYWLLIGVIIIAGFVGVSLYLYRYGLARVVECGNCGAFIPETAKKCSYCGVEFETGTAKCSNCNSWIPANSKDCPICGVKFADEGISDKEDDTNAEMRKGYLEFTERFKAQARAEMGSKYTDKAFLSWWKKQPTYLSFEDWLAKQQEMKKAKMIKCPSCGEMNPENSRECMKCGTILEEKKEMPPEKPPSPPPAQPPQGKAPPQEPRRIVVPKRIIRKVEDKPAQGGQSEPAAGNQGQQNGTEEQKGNTENGGNQ</sequence>
<proteinExistence type="predicted"/>
<dbReference type="EMBL" id="JAHEAC010000003">
    <property type="protein sequence ID" value="MBX8643299.1"/>
    <property type="molecule type" value="Genomic_DNA"/>
</dbReference>
<dbReference type="InterPro" id="IPR013783">
    <property type="entry name" value="Ig-like_fold"/>
</dbReference>
<evidence type="ECO:0000256" key="1">
    <source>
        <dbReference type="SAM" id="MobiDB-lite"/>
    </source>
</evidence>
<keyword evidence="2" id="KW-1133">Transmembrane helix</keyword>
<feature type="domain" description="CARDB" evidence="3">
    <location>
        <begin position="391"/>
        <end position="488"/>
    </location>
</feature>
<protein>
    <recommendedName>
        <fullName evidence="7">CARDB domain-containing protein</fullName>
    </recommendedName>
</protein>
<dbReference type="InterPro" id="IPR011635">
    <property type="entry name" value="CARDB"/>
</dbReference>
<evidence type="ECO:0000259" key="4">
    <source>
        <dbReference type="Pfam" id="PF13240"/>
    </source>
</evidence>
<keyword evidence="2" id="KW-0472">Membrane</keyword>
<organism evidence="5 6">
    <name type="scientific">Candidatus Sysuiplasma superficiale</name>
    <dbReference type="NCBI Taxonomy" id="2823368"/>
    <lineage>
        <taxon>Archaea</taxon>
        <taxon>Methanobacteriati</taxon>
        <taxon>Thermoplasmatota</taxon>
        <taxon>Thermoplasmata</taxon>
        <taxon>Candidatus Sysuiplasmatales</taxon>
        <taxon>Candidatus Sysuiplasmataceae</taxon>
        <taxon>Candidatus Sysuiplasma</taxon>
    </lineage>
</organism>